<reference evidence="2" key="4">
    <citation type="submission" date="2025-08" db="UniProtKB">
        <authorList>
            <consortium name="Ensembl"/>
        </authorList>
    </citation>
    <scope>IDENTIFICATION</scope>
</reference>
<dbReference type="Ensembl" id="ENSEEET00000041590.2">
    <property type="protein sequence ID" value="ENSEEEP00000041116.2"/>
    <property type="gene ID" value="ENSEEEG00000019454.2"/>
</dbReference>
<protein>
    <submittedName>
        <fullName evidence="2">Uncharacterized protein</fullName>
    </submittedName>
</protein>
<evidence type="ECO:0000256" key="1">
    <source>
        <dbReference type="SAM" id="Phobius"/>
    </source>
</evidence>
<dbReference type="Proteomes" id="UP000314983">
    <property type="component" value="Chromosome 13"/>
</dbReference>
<organism evidence="2 3">
    <name type="scientific">Electrophorus electricus</name>
    <name type="common">Electric eel</name>
    <name type="synonym">Gymnotus electricus</name>
    <dbReference type="NCBI Taxonomy" id="8005"/>
    <lineage>
        <taxon>Eukaryota</taxon>
        <taxon>Metazoa</taxon>
        <taxon>Chordata</taxon>
        <taxon>Craniata</taxon>
        <taxon>Vertebrata</taxon>
        <taxon>Euteleostomi</taxon>
        <taxon>Actinopterygii</taxon>
        <taxon>Neopterygii</taxon>
        <taxon>Teleostei</taxon>
        <taxon>Ostariophysi</taxon>
        <taxon>Gymnotiformes</taxon>
        <taxon>Gymnotoidei</taxon>
        <taxon>Gymnotidae</taxon>
        <taxon>Electrophorus</taxon>
    </lineage>
</organism>
<keyword evidence="1" id="KW-1133">Transmembrane helix</keyword>
<name>A0A4W4GRI7_ELEEL</name>
<accession>A0A4W4GRI7</accession>
<reference evidence="3" key="2">
    <citation type="journal article" date="2017" name="Sci. Adv.">
        <title>A tail of two voltages: Proteomic comparison of the three electric organs of the electric eel.</title>
        <authorList>
            <person name="Traeger L.L."/>
            <person name="Sabat G."/>
            <person name="Barrett-Wilt G.A."/>
            <person name="Wells G.B."/>
            <person name="Sussman M.R."/>
        </authorList>
    </citation>
    <scope>NUCLEOTIDE SEQUENCE [LARGE SCALE GENOMIC DNA]</scope>
</reference>
<keyword evidence="1" id="KW-0812">Transmembrane</keyword>
<evidence type="ECO:0000313" key="2">
    <source>
        <dbReference type="Ensembl" id="ENSEEEP00000041116.2"/>
    </source>
</evidence>
<reference evidence="2" key="5">
    <citation type="submission" date="2025-09" db="UniProtKB">
        <authorList>
            <consortium name="Ensembl"/>
        </authorList>
    </citation>
    <scope>IDENTIFICATION</scope>
</reference>
<keyword evidence="1" id="KW-0472">Membrane</keyword>
<evidence type="ECO:0000313" key="3">
    <source>
        <dbReference type="Proteomes" id="UP000314983"/>
    </source>
</evidence>
<dbReference type="AlphaFoldDB" id="A0A4W4GRI7"/>
<proteinExistence type="predicted"/>
<reference evidence="2" key="3">
    <citation type="submission" date="2020-05" db="EMBL/GenBank/DDBJ databases">
        <title>Electrophorus electricus (electric eel) genome, fEleEle1, primary haplotype.</title>
        <authorList>
            <person name="Myers G."/>
            <person name="Meyer A."/>
            <person name="Fedrigo O."/>
            <person name="Formenti G."/>
            <person name="Rhie A."/>
            <person name="Tracey A."/>
            <person name="Sims Y."/>
            <person name="Jarvis E.D."/>
        </authorList>
    </citation>
    <scope>NUCLEOTIDE SEQUENCE [LARGE SCALE GENOMIC DNA]</scope>
</reference>
<keyword evidence="3" id="KW-1185">Reference proteome</keyword>
<feature type="transmembrane region" description="Helical" evidence="1">
    <location>
        <begin position="59"/>
        <end position="80"/>
    </location>
</feature>
<sequence>MCVGVVFLCEPYSLQFNLDQSWFYCRTCCGDPDGKTRCIVIQRNSYKSSRIMSTKGSSVWMFNHGLVYSVTVMLILITVADQSVPTRRKEIDTSAHP</sequence>
<reference evidence="3" key="1">
    <citation type="journal article" date="2014" name="Science">
        <title>Nonhuman genetics. Genomic basis for the convergent evolution of electric organs.</title>
        <authorList>
            <person name="Gallant J.R."/>
            <person name="Traeger L.L."/>
            <person name="Volkening J.D."/>
            <person name="Moffett H."/>
            <person name="Chen P.H."/>
            <person name="Novina C.D."/>
            <person name="Phillips G.N.Jr."/>
            <person name="Anand R."/>
            <person name="Wells G.B."/>
            <person name="Pinch M."/>
            <person name="Guth R."/>
            <person name="Unguez G.A."/>
            <person name="Albert J.S."/>
            <person name="Zakon H.H."/>
            <person name="Samanta M.P."/>
            <person name="Sussman M.R."/>
        </authorList>
    </citation>
    <scope>NUCLEOTIDE SEQUENCE [LARGE SCALE GENOMIC DNA]</scope>
</reference>